<dbReference type="AlphaFoldDB" id="A0A9P6YMQ4"/>
<feature type="domain" description="CRIB" evidence="12">
    <location>
        <begin position="150"/>
        <end position="163"/>
    </location>
</feature>
<dbReference type="InterPro" id="IPR051931">
    <property type="entry name" value="PAK3-like"/>
</dbReference>
<comment type="catalytic activity">
    <reaction evidence="8">
        <text>L-threonyl-[protein] + ATP = O-phospho-L-threonyl-[protein] + ADP + H(+)</text>
        <dbReference type="Rhea" id="RHEA:46608"/>
        <dbReference type="Rhea" id="RHEA-COMP:11060"/>
        <dbReference type="Rhea" id="RHEA-COMP:11605"/>
        <dbReference type="ChEBI" id="CHEBI:15378"/>
        <dbReference type="ChEBI" id="CHEBI:30013"/>
        <dbReference type="ChEBI" id="CHEBI:30616"/>
        <dbReference type="ChEBI" id="CHEBI:61977"/>
        <dbReference type="ChEBI" id="CHEBI:456216"/>
        <dbReference type="EC" id="2.7.11.1"/>
    </reaction>
</comment>
<dbReference type="Pfam" id="PF00786">
    <property type="entry name" value="PBD"/>
    <property type="match status" value="2"/>
</dbReference>
<evidence type="ECO:0000256" key="9">
    <source>
        <dbReference type="ARBA" id="ARBA00048679"/>
    </source>
</evidence>
<dbReference type="InterPro" id="IPR011009">
    <property type="entry name" value="Kinase-like_dom_sf"/>
</dbReference>
<feature type="region of interest" description="Disordered" evidence="10">
    <location>
        <begin position="1"/>
        <end position="36"/>
    </location>
</feature>
<feature type="domain" description="Protein kinase" evidence="11">
    <location>
        <begin position="293"/>
        <end position="546"/>
    </location>
</feature>
<proteinExistence type="inferred from homology"/>
<feature type="region of interest" description="Disordered" evidence="10">
    <location>
        <begin position="210"/>
        <end position="241"/>
    </location>
</feature>
<dbReference type="OrthoDB" id="248923at2759"/>
<evidence type="ECO:0000259" key="11">
    <source>
        <dbReference type="PROSITE" id="PS50011"/>
    </source>
</evidence>
<evidence type="ECO:0000256" key="3">
    <source>
        <dbReference type="ARBA" id="ARBA00022679"/>
    </source>
</evidence>
<dbReference type="Gene3D" id="3.30.200.20">
    <property type="entry name" value="Phosphorylase Kinase, domain 1"/>
    <property type="match status" value="1"/>
</dbReference>
<feature type="compositionally biased region" description="Polar residues" evidence="10">
    <location>
        <begin position="274"/>
        <end position="283"/>
    </location>
</feature>
<dbReference type="InterPro" id="IPR036936">
    <property type="entry name" value="CRIB_dom_sf"/>
</dbReference>
<keyword evidence="5" id="KW-0547">Nucleotide-binding</keyword>
<keyword evidence="7" id="KW-0460">Magnesium</keyword>
<comment type="catalytic activity">
    <reaction evidence="9">
        <text>L-seryl-[protein] + ATP = O-phospho-L-seryl-[protein] + ADP + H(+)</text>
        <dbReference type="Rhea" id="RHEA:17989"/>
        <dbReference type="Rhea" id="RHEA-COMP:9863"/>
        <dbReference type="Rhea" id="RHEA-COMP:11604"/>
        <dbReference type="ChEBI" id="CHEBI:15378"/>
        <dbReference type="ChEBI" id="CHEBI:29999"/>
        <dbReference type="ChEBI" id="CHEBI:30616"/>
        <dbReference type="ChEBI" id="CHEBI:83421"/>
        <dbReference type="ChEBI" id="CHEBI:456216"/>
        <dbReference type="EC" id="2.7.11.1"/>
    </reaction>
</comment>
<gene>
    <name evidence="13" type="ORF">G6F51_001231</name>
</gene>
<dbReference type="FunFam" id="1.10.510.10:FF:000768">
    <property type="entry name" value="Non-specific serine/threonine protein kinase"/>
    <property type="match status" value="1"/>
</dbReference>
<dbReference type="PROSITE" id="PS50011">
    <property type="entry name" value="PROTEIN_KINASE_DOM"/>
    <property type="match status" value="1"/>
</dbReference>
<dbReference type="InterPro" id="IPR020635">
    <property type="entry name" value="Tyr_kinase_cat_dom"/>
</dbReference>
<dbReference type="GO" id="GO:0005524">
    <property type="term" value="F:ATP binding"/>
    <property type="evidence" value="ECO:0007669"/>
    <property type="project" value="UniProtKB-KW"/>
</dbReference>
<name>A0A9P6YMQ4_RHIOR</name>
<organism evidence="13 14">
    <name type="scientific">Rhizopus oryzae</name>
    <name type="common">Mucormycosis agent</name>
    <name type="synonym">Rhizopus arrhizus var. delemar</name>
    <dbReference type="NCBI Taxonomy" id="64495"/>
    <lineage>
        <taxon>Eukaryota</taxon>
        <taxon>Fungi</taxon>
        <taxon>Fungi incertae sedis</taxon>
        <taxon>Mucoromycota</taxon>
        <taxon>Mucoromycotina</taxon>
        <taxon>Mucoromycetes</taxon>
        <taxon>Mucorales</taxon>
        <taxon>Mucorineae</taxon>
        <taxon>Rhizopodaceae</taxon>
        <taxon>Rhizopus</taxon>
    </lineage>
</organism>
<comment type="similarity">
    <text evidence="2">Belongs to the protein kinase superfamily. STE Ser/Thr protein kinase family. STE20 subfamily.</text>
</comment>
<dbReference type="GO" id="GO:0004713">
    <property type="term" value="F:protein tyrosine kinase activity"/>
    <property type="evidence" value="ECO:0007669"/>
    <property type="project" value="InterPro"/>
</dbReference>
<evidence type="ECO:0000256" key="10">
    <source>
        <dbReference type="SAM" id="MobiDB-lite"/>
    </source>
</evidence>
<evidence type="ECO:0008006" key="15">
    <source>
        <dbReference type="Google" id="ProtNLM"/>
    </source>
</evidence>
<dbReference type="Gene3D" id="3.90.810.10">
    <property type="entry name" value="CRIB domain"/>
    <property type="match status" value="2"/>
</dbReference>
<feature type="region of interest" description="Disordered" evidence="10">
    <location>
        <begin position="258"/>
        <end position="283"/>
    </location>
</feature>
<keyword evidence="6" id="KW-0067">ATP-binding</keyword>
<evidence type="ECO:0000256" key="6">
    <source>
        <dbReference type="ARBA" id="ARBA00022840"/>
    </source>
</evidence>
<protein>
    <recommendedName>
        <fullName evidence="15">Non-specific serine/threonine protein kinase</fullName>
    </recommendedName>
</protein>
<dbReference type="SMART" id="SM00285">
    <property type="entry name" value="PBD"/>
    <property type="match status" value="2"/>
</dbReference>
<dbReference type="PANTHER" id="PTHR45832">
    <property type="entry name" value="SERINE/THREONINE-PROTEIN KINASE SAMKA-RELATED-RELATED"/>
    <property type="match status" value="1"/>
</dbReference>
<dbReference type="SUPFAM" id="SSF56112">
    <property type="entry name" value="Protein kinase-like (PK-like)"/>
    <property type="match status" value="1"/>
</dbReference>
<dbReference type="GO" id="GO:0046872">
    <property type="term" value="F:metal ion binding"/>
    <property type="evidence" value="ECO:0007669"/>
    <property type="project" value="UniProtKB-KW"/>
</dbReference>
<comment type="caution">
    <text evidence="13">The sequence shown here is derived from an EMBL/GenBank/DDBJ whole genome shotgun (WGS) entry which is preliminary data.</text>
</comment>
<dbReference type="Proteomes" id="UP000717996">
    <property type="component" value="Unassembled WGS sequence"/>
</dbReference>
<dbReference type="SMART" id="SM00219">
    <property type="entry name" value="TyrKc"/>
    <property type="match status" value="1"/>
</dbReference>
<evidence type="ECO:0000256" key="7">
    <source>
        <dbReference type="ARBA" id="ARBA00022842"/>
    </source>
</evidence>
<keyword evidence="3" id="KW-0808">Transferase</keyword>
<reference evidence="13" key="1">
    <citation type="journal article" date="2020" name="Microb. Genom.">
        <title>Genetic diversity of clinical and environmental Mucorales isolates obtained from an investigation of mucormycosis cases among solid organ transplant recipients.</title>
        <authorList>
            <person name="Nguyen M.H."/>
            <person name="Kaul D."/>
            <person name="Muto C."/>
            <person name="Cheng S.J."/>
            <person name="Richter R.A."/>
            <person name="Bruno V.M."/>
            <person name="Liu G."/>
            <person name="Beyhan S."/>
            <person name="Sundermann A.J."/>
            <person name="Mounaud S."/>
            <person name="Pasculle A.W."/>
            <person name="Nierman W.C."/>
            <person name="Driscoll E."/>
            <person name="Cumbie R."/>
            <person name="Clancy C.J."/>
            <person name="Dupont C.L."/>
        </authorList>
    </citation>
    <scope>NUCLEOTIDE SEQUENCE</scope>
    <source>
        <strain evidence="13">GL16</strain>
    </source>
</reference>
<dbReference type="InterPro" id="IPR000095">
    <property type="entry name" value="CRIB_dom"/>
</dbReference>
<dbReference type="PANTHER" id="PTHR45832:SF22">
    <property type="entry name" value="SERINE_THREONINE-PROTEIN KINASE SAMKA-RELATED"/>
    <property type="match status" value="1"/>
</dbReference>
<dbReference type="GO" id="GO:0004674">
    <property type="term" value="F:protein serine/threonine kinase activity"/>
    <property type="evidence" value="ECO:0007669"/>
    <property type="project" value="UniProtKB-EC"/>
</dbReference>
<evidence type="ECO:0000313" key="13">
    <source>
        <dbReference type="EMBL" id="KAG1552426.1"/>
    </source>
</evidence>
<evidence type="ECO:0000256" key="2">
    <source>
        <dbReference type="ARBA" id="ARBA00008874"/>
    </source>
</evidence>
<keyword evidence="4" id="KW-0479">Metal-binding</keyword>
<evidence type="ECO:0000256" key="5">
    <source>
        <dbReference type="ARBA" id="ARBA00022741"/>
    </source>
</evidence>
<dbReference type="Pfam" id="PF00069">
    <property type="entry name" value="Pkinase"/>
    <property type="match status" value="1"/>
</dbReference>
<evidence type="ECO:0000256" key="1">
    <source>
        <dbReference type="ARBA" id="ARBA00001946"/>
    </source>
</evidence>
<evidence type="ECO:0000259" key="12">
    <source>
        <dbReference type="PROSITE" id="PS50108"/>
    </source>
</evidence>
<evidence type="ECO:0000256" key="8">
    <source>
        <dbReference type="ARBA" id="ARBA00047899"/>
    </source>
</evidence>
<dbReference type="EMBL" id="JAANIT010000088">
    <property type="protein sequence ID" value="KAG1552426.1"/>
    <property type="molecule type" value="Genomic_DNA"/>
</dbReference>
<accession>A0A9P6YMQ4</accession>
<evidence type="ECO:0000256" key="4">
    <source>
        <dbReference type="ARBA" id="ARBA00022723"/>
    </source>
</evidence>
<dbReference type="PROSITE" id="PS50108">
    <property type="entry name" value="CRIB"/>
    <property type="match status" value="1"/>
</dbReference>
<dbReference type="CDD" id="cd06614">
    <property type="entry name" value="STKc_PAK"/>
    <property type="match status" value="1"/>
</dbReference>
<comment type="cofactor">
    <cofactor evidence="1">
        <name>Mg(2+)</name>
        <dbReference type="ChEBI" id="CHEBI:18420"/>
    </cofactor>
</comment>
<sequence>MGNTISTPNNDRKSSTTITTTTAPRGLRKMASSSTLSSLKLYRQTNRSETSLSSKISNQSGFGDKILDISKPTQVEHGIHVEYNRDNGKYMGLPDVWQQSNLPSDDVLDTHYVAPHLVPSPIKHEKDKKTPTSPHSLPKAFLCDNKPMLVGKPYNIQHNVHVEVGQYGYKGLPEKWQKILLASGVPEDVVRNNPVTVERVMNQVRMPYSLQSNVVSQKDKDNEEEEEGEESLPKGYAPPSRARSSKLLHLAVFKSSTDIPSMPDNKQEPDLTETDSNSLDAIVDSTTDPTTLYTDFILIAEGESGPMYAAKHVNSQRVVAIKKISYEAKEKVSKIKNELLSMKMSRHPNIVEFVACYTTEEEIWVVMECMDVSLADIISIDDRTRLKEAHMGRVVRDILRALTRLHRLNRIHRDIRSDNILLNLRGEVKLADFGYCAQLTSTQPQRNSIVGTPYWMAPEVIKGQSYDQKVDIWSLGVVLLEMAEGVPPYVEHPPLRALFLIASNGLPPLKEPENWSEEFKDFLRLCITEDQDKRPDADTLLKHSFLSSVATTKDMITVIEETRRIEMMLQEEEVDSLEVE</sequence>
<dbReference type="Gene3D" id="1.10.510.10">
    <property type="entry name" value="Transferase(Phosphotransferase) domain 1"/>
    <property type="match status" value="1"/>
</dbReference>
<dbReference type="InterPro" id="IPR000719">
    <property type="entry name" value="Prot_kinase_dom"/>
</dbReference>
<evidence type="ECO:0000313" key="14">
    <source>
        <dbReference type="Proteomes" id="UP000717996"/>
    </source>
</evidence>